<feature type="compositionally biased region" description="Low complexity" evidence="2">
    <location>
        <begin position="1859"/>
        <end position="1868"/>
    </location>
</feature>
<dbReference type="InterPro" id="IPR011993">
    <property type="entry name" value="PH-like_dom_sf"/>
</dbReference>
<feature type="compositionally biased region" description="Polar residues" evidence="2">
    <location>
        <begin position="617"/>
        <end position="627"/>
    </location>
</feature>
<feature type="compositionally biased region" description="Basic and acidic residues" evidence="2">
    <location>
        <begin position="1500"/>
        <end position="1526"/>
    </location>
</feature>
<dbReference type="InterPro" id="IPR041681">
    <property type="entry name" value="PH_9"/>
</dbReference>
<feature type="compositionally biased region" description="Basic and acidic residues" evidence="2">
    <location>
        <begin position="1576"/>
        <end position="1587"/>
    </location>
</feature>
<feature type="compositionally biased region" description="Basic and acidic residues" evidence="2">
    <location>
        <begin position="1447"/>
        <end position="1459"/>
    </location>
</feature>
<feature type="compositionally biased region" description="Basic and acidic residues" evidence="2">
    <location>
        <begin position="1535"/>
        <end position="1545"/>
    </location>
</feature>
<dbReference type="PANTHER" id="PTHR23175:SF23">
    <property type="entry name" value="PDZ DOMAIN-CONTAINING PROTEIN"/>
    <property type="match status" value="1"/>
</dbReference>
<dbReference type="Proteomes" id="UP001159427">
    <property type="component" value="Unassembled WGS sequence"/>
</dbReference>
<feature type="compositionally biased region" description="Basic and acidic residues" evidence="2">
    <location>
        <begin position="1310"/>
        <end position="1349"/>
    </location>
</feature>
<dbReference type="Gene3D" id="2.30.29.30">
    <property type="entry name" value="Pleckstrin-homology domain (PH domain)/Phosphotyrosine-binding domain (PTB)"/>
    <property type="match status" value="1"/>
</dbReference>
<feature type="region of interest" description="Disordered" evidence="2">
    <location>
        <begin position="382"/>
        <end position="406"/>
    </location>
</feature>
<feature type="compositionally biased region" description="Basic and acidic residues" evidence="2">
    <location>
        <begin position="1786"/>
        <end position="1804"/>
    </location>
</feature>
<name>A0ABN8QE64_9CNID</name>
<dbReference type="Gene3D" id="2.30.42.10">
    <property type="match status" value="1"/>
</dbReference>
<feature type="region of interest" description="Disordered" evidence="2">
    <location>
        <begin position="1500"/>
        <end position="1939"/>
    </location>
</feature>
<protein>
    <recommendedName>
        <fullName evidence="8">Rho GTPase-activating protein 21</fullName>
    </recommendedName>
</protein>
<evidence type="ECO:0000256" key="1">
    <source>
        <dbReference type="ARBA" id="ARBA00022468"/>
    </source>
</evidence>
<dbReference type="PANTHER" id="PTHR23175">
    <property type="entry name" value="PDZ DOMAIN-CONTAINING PROTEIN"/>
    <property type="match status" value="1"/>
</dbReference>
<dbReference type="PROSITE" id="PS50238">
    <property type="entry name" value="RHOGAP"/>
    <property type="match status" value="1"/>
</dbReference>
<feature type="compositionally biased region" description="Polar residues" evidence="2">
    <location>
        <begin position="1588"/>
        <end position="1605"/>
    </location>
</feature>
<feature type="region of interest" description="Disordered" evidence="2">
    <location>
        <begin position="1439"/>
        <end position="1483"/>
    </location>
</feature>
<keyword evidence="1" id="KW-0343">GTPase activation</keyword>
<dbReference type="SUPFAM" id="SSF48350">
    <property type="entry name" value="GTPase activation domain, GAP"/>
    <property type="match status" value="1"/>
</dbReference>
<dbReference type="Pfam" id="PF15410">
    <property type="entry name" value="PH_9"/>
    <property type="match status" value="1"/>
</dbReference>
<dbReference type="SMART" id="SM00233">
    <property type="entry name" value="PH"/>
    <property type="match status" value="1"/>
</dbReference>
<feature type="compositionally biased region" description="Polar residues" evidence="2">
    <location>
        <begin position="428"/>
        <end position="464"/>
    </location>
</feature>
<dbReference type="PRINTS" id="PR00683">
    <property type="entry name" value="SPECTRINPH"/>
</dbReference>
<dbReference type="InterPro" id="IPR041489">
    <property type="entry name" value="PDZ_6"/>
</dbReference>
<evidence type="ECO:0000259" key="5">
    <source>
        <dbReference type="PROSITE" id="PS50238"/>
    </source>
</evidence>
<feature type="compositionally biased region" description="Polar residues" evidence="2">
    <location>
        <begin position="1732"/>
        <end position="1741"/>
    </location>
</feature>
<evidence type="ECO:0000313" key="7">
    <source>
        <dbReference type="Proteomes" id="UP001159427"/>
    </source>
</evidence>
<feature type="compositionally biased region" description="Basic and acidic residues" evidence="2">
    <location>
        <begin position="465"/>
        <end position="485"/>
    </location>
</feature>
<feature type="compositionally biased region" description="Polar residues" evidence="2">
    <location>
        <begin position="1701"/>
        <end position="1710"/>
    </location>
</feature>
<feature type="compositionally biased region" description="Basic and acidic residues" evidence="2">
    <location>
        <begin position="1825"/>
        <end position="1847"/>
    </location>
</feature>
<feature type="region of interest" description="Disordered" evidence="2">
    <location>
        <begin position="1124"/>
        <end position="1193"/>
    </location>
</feature>
<feature type="domain" description="PH" evidence="3">
    <location>
        <begin position="671"/>
        <end position="780"/>
    </location>
</feature>
<sequence length="1939" mass="212880">MASIRANVEESELGWTQNKDFGSNQVFLAPSKLISLQRQSNGFGFTLRHFVVYPPELIKKSSESGVNGLDHHVENADRQKTEPMDTVFVRQVAPSGPADRAGLSTGDQIVSVNGHPVMGKSYSQVIELILSSQELLELGIIPKEDCVLQMVTPGLSVPPKISLSTHELNQPPPPIKPKPAYRRRSSGENPGRVMSSVTISPAKSFHLNMADKPSNGDTPNPSVTLRRGSVDRTAMENRSFVITSENVDYNSNLKSRSSSALESSSGNTPRMEGSYFMAATDSMGRPLALRFEKGSKVGNTLTVLEDSWTKTRSHSLPVAELQGFEERSRTSSTLSDVGKVRTAKVTDAYSLSADRSAVSIPPFMLSSPRTVASDSPSTTYMNTNTDVGSRQPVATDPGFQKTRLSHEETASYLIRTLASRMSKDRQGSLKSSTMGTTLSESRDVYSQQQSSSNGQWVGSESNAENYKESDSPHPAKVPRQGDNHVKPVGFSSQVSMFPNKHSFEEVTFSPSSVSTAAESDASPPNKQGSPKPRRVSYLMATSRGNASPSDQKIWATAPQTKKPTKSSVFEALSTMLPPVMVHVSSGMELCEDVGIEEGMDIHPDEQEDEVFPGSTEGKVTSESTVQRTGRRTSYVMATSSPASVKYEMTLEETKEEEETKEQGDAVPGMLEVYKEGLLWRKLAVVDGGKRSSARSWKPVFAVLRGHILYLHKDKGSAHQEDISDEQPISIKSSIVDIAHDYTKRKNVFRLTTFNGSEFLFQTEDHDSMMSWIAAIQANNNPDEDENGVSSQSLIIRRMKTVEHETSGSSTVSSGHKLSPPVNTKISVIPGISNIKKSLSFKHITTGQKGESGKSHSNKSLKKRKKLQHPNSYPSGHSIGVPLELCPPSKNNKMIPLIVEHCCDVVERKGLETVGVYRVPGNSAAVTALQEELNCRGIENVCLDEEKWNDVNNITSLVKLFLRKLPEGLVTADLYDAFIESNKKEDASERMWSIRSVLQELPEHNYETLKFLMNHLKTVSDNCDKNKMEVRNLAIVFGPTVIRTGDDSMIAMVKDMSDQCRIVETLITEYEWFFEDVEGDGCSIKSVPSSLECTQDQILSQNVLSSLGQLAVNFGDDGTYKPKSSGISLHIPKFRSGKSSKSDSGQGSSSDGPLSDSQGSESSPPTERAPMLRSLSGEGSRSNSPTLERSSKFGAKRVAETSLSAVHVVIDSTDAEFRTKGAGSLKAYSYSHPPPPSYRRVNPQKRPTSPGTPDQPFLPLEVSFSLGTQELEVKKSPDEPPSDTDNPFKPSFSSFSEETRRRLLKLNLQKKAAEKRRQSEGEREASSPLVERNDEVIRDGGRDFHRKLSDQENVETSSSSTSRSSSAHSSKNPSLDSLPVAPQTEKLPGGPVHGEPSRVSGSFKTSDSYQDARSRSNETIVAVVKGRGVVSGTIRQFEPAWRPSSLDLRAKRESTEDVRLARRSMGSEESSDTSSDEGDECAISMSKTFDEKLRILLDLENPFENKRSGTDAHNDDEKSSVRSEPQRKPVLSQEEVAQRRASDEPVGRVYKIVGMIPSSDSYGAPAATSNAGNVSRELNRTEKPDTELRSSNIVEINTSKYFTLTPSREDRASSSQPVSSVKRVSKDETPESSVGALRQRFESGPRRASDTPVRTSPQGNQGNRNKDRDSAPPSVTKKIVSLRTTTPVSLKEFNRKSAPSPGRQSLEQRGSVQRPADSRTTTPRNIRLESSPAKHSSTTSPRYSPGRNDAGDERNVRSRLNTSAGPGERSNRPPPYPDRGFVAPRVMNREYGAKSKLLSHKDSAKELLPSKTRIPPRDTAGSQTTHKLEKDAQHIAKLLEEMHSERHLHLSRQQSDISGQAQKAAAQRAAMRRRRRSLGDDNDADPASPRSNSPQEGSRHASLEVPHPSYRARPNNKEATFTRGPPRGNPVRSGFHTLAR</sequence>
<dbReference type="InterPro" id="IPR036034">
    <property type="entry name" value="PDZ_sf"/>
</dbReference>
<dbReference type="SMART" id="SM00228">
    <property type="entry name" value="PDZ"/>
    <property type="match status" value="1"/>
</dbReference>
<evidence type="ECO:0000259" key="3">
    <source>
        <dbReference type="PROSITE" id="PS50003"/>
    </source>
</evidence>
<dbReference type="CDD" id="cd01253">
    <property type="entry name" value="PH_ARHGAP21-like"/>
    <property type="match status" value="1"/>
</dbReference>
<feature type="compositionally biased region" description="Low complexity" evidence="2">
    <location>
        <begin position="1138"/>
        <end position="1159"/>
    </location>
</feature>
<evidence type="ECO:0000259" key="4">
    <source>
        <dbReference type="PROSITE" id="PS50106"/>
    </source>
</evidence>
<dbReference type="InterPro" id="IPR001478">
    <property type="entry name" value="PDZ"/>
</dbReference>
<feature type="domain" description="Rho-GAP" evidence="5">
    <location>
        <begin position="880"/>
        <end position="1073"/>
    </location>
</feature>
<evidence type="ECO:0000256" key="2">
    <source>
        <dbReference type="SAM" id="MobiDB-lite"/>
    </source>
</evidence>
<dbReference type="Pfam" id="PF00620">
    <property type="entry name" value="RhoGAP"/>
    <property type="match status" value="1"/>
</dbReference>
<proteinExistence type="predicted"/>
<feature type="compositionally biased region" description="Basic residues" evidence="2">
    <location>
        <begin position="855"/>
        <end position="867"/>
    </location>
</feature>
<feature type="region of interest" description="Disordered" evidence="2">
    <location>
        <begin position="1224"/>
        <end position="1418"/>
    </location>
</feature>
<dbReference type="SUPFAM" id="SSF50729">
    <property type="entry name" value="PH domain-like"/>
    <property type="match status" value="1"/>
</dbReference>
<dbReference type="InterPro" id="IPR001605">
    <property type="entry name" value="PH_dom-spectrin-type"/>
</dbReference>
<keyword evidence="7" id="KW-1185">Reference proteome</keyword>
<feature type="compositionally biased region" description="Polar residues" evidence="2">
    <location>
        <begin position="1651"/>
        <end position="1662"/>
    </location>
</feature>
<feature type="region of interest" description="Disordered" evidence="2">
    <location>
        <begin position="514"/>
        <end position="533"/>
    </location>
</feature>
<comment type="caution">
    <text evidence="6">The sequence shown here is derived from an EMBL/GenBank/DDBJ whole genome shotgun (WGS) entry which is preliminary data.</text>
</comment>
<feature type="region of interest" description="Disordered" evidence="2">
    <location>
        <begin position="844"/>
        <end position="878"/>
    </location>
</feature>
<organism evidence="6 7">
    <name type="scientific">Porites evermanni</name>
    <dbReference type="NCBI Taxonomy" id="104178"/>
    <lineage>
        <taxon>Eukaryota</taxon>
        <taxon>Metazoa</taxon>
        <taxon>Cnidaria</taxon>
        <taxon>Anthozoa</taxon>
        <taxon>Hexacorallia</taxon>
        <taxon>Scleractinia</taxon>
        <taxon>Fungiina</taxon>
        <taxon>Poritidae</taxon>
        <taxon>Porites</taxon>
    </lineage>
</organism>
<dbReference type="SMART" id="SM00324">
    <property type="entry name" value="RhoGAP"/>
    <property type="match status" value="1"/>
</dbReference>
<dbReference type="InterPro" id="IPR001849">
    <property type="entry name" value="PH_domain"/>
</dbReference>
<feature type="compositionally biased region" description="Polar residues" evidence="2">
    <location>
        <begin position="1398"/>
        <end position="1408"/>
    </location>
</feature>
<feature type="region of interest" description="Disordered" evidence="2">
    <location>
        <begin position="420"/>
        <end position="493"/>
    </location>
</feature>
<feature type="compositionally biased region" description="Basic and acidic residues" evidence="2">
    <location>
        <begin position="1638"/>
        <end position="1648"/>
    </location>
</feature>
<accession>A0ABN8QE64</accession>
<feature type="domain" description="PDZ" evidence="4">
    <location>
        <begin position="33"/>
        <end position="144"/>
    </location>
</feature>
<feature type="compositionally biased region" description="Polar residues" evidence="2">
    <location>
        <begin position="514"/>
        <end position="528"/>
    </location>
</feature>
<dbReference type="InterPro" id="IPR000198">
    <property type="entry name" value="RhoGAP_dom"/>
</dbReference>
<dbReference type="Pfam" id="PF17820">
    <property type="entry name" value="PDZ_6"/>
    <property type="match status" value="1"/>
</dbReference>
<reference evidence="6 7" key="1">
    <citation type="submission" date="2022-05" db="EMBL/GenBank/DDBJ databases">
        <authorList>
            <consortium name="Genoscope - CEA"/>
            <person name="William W."/>
        </authorList>
    </citation>
    <scope>NUCLEOTIDE SEQUENCE [LARGE SCALE GENOMIC DNA]</scope>
</reference>
<evidence type="ECO:0008006" key="8">
    <source>
        <dbReference type="Google" id="ProtNLM"/>
    </source>
</evidence>
<dbReference type="Gene3D" id="1.10.555.10">
    <property type="entry name" value="Rho GTPase activation protein"/>
    <property type="match status" value="1"/>
</dbReference>
<dbReference type="PROSITE" id="PS50106">
    <property type="entry name" value="PDZ"/>
    <property type="match status" value="1"/>
</dbReference>
<feature type="compositionally biased region" description="Acidic residues" evidence="2">
    <location>
        <begin position="1468"/>
        <end position="1479"/>
    </location>
</feature>
<dbReference type="SUPFAM" id="SSF50156">
    <property type="entry name" value="PDZ domain-like"/>
    <property type="match status" value="1"/>
</dbReference>
<feature type="compositionally biased region" description="Polar residues" evidence="2">
    <location>
        <begin position="1176"/>
        <end position="1187"/>
    </location>
</feature>
<gene>
    <name evidence="6" type="ORF">PEVE_00004180</name>
</gene>
<dbReference type="InterPro" id="IPR008936">
    <property type="entry name" value="Rho_GTPase_activation_prot"/>
</dbReference>
<evidence type="ECO:0000313" key="6">
    <source>
        <dbReference type="EMBL" id="CAH3162273.1"/>
    </source>
</evidence>
<feature type="region of interest" description="Disordered" evidence="2">
    <location>
        <begin position="609"/>
        <end position="631"/>
    </location>
</feature>
<feature type="region of interest" description="Disordered" evidence="2">
    <location>
        <begin position="162"/>
        <end position="195"/>
    </location>
</feature>
<dbReference type="PROSITE" id="PS50003">
    <property type="entry name" value="PH_DOMAIN"/>
    <property type="match status" value="1"/>
</dbReference>
<feature type="compositionally biased region" description="Low complexity" evidence="2">
    <location>
        <begin position="1356"/>
        <end position="1373"/>
    </location>
</feature>
<dbReference type="EMBL" id="CALNXI010001258">
    <property type="protein sequence ID" value="CAH3162273.1"/>
    <property type="molecule type" value="Genomic_DNA"/>
</dbReference>